<proteinExistence type="predicted"/>
<comment type="caution">
    <text evidence="7">The sequence shown here is derived from an EMBL/GenBank/DDBJ whole genome shotgun (WGS) entry which is preliminary data.</text>
</comment>
<dbReference type="Proteomes" id="UP001255856">
    <property type="component" value="Unassembled WGS sequence"/>
</dbReference>
<feature type="compositionally biased region" description="Acidic residues" evidence="5">
    <location>
        <begin position="236"/>
        <end position="249"/>
    </location>
</feature>
<dbReference type="GO" id="GO:0003700">
    <property type="term" value="F:DNA-binding transcription factor activity"/>
    <property type="evidence" value="ECO:0007669"/>
    <property type="project" value="InterPro"/>
</dbReference>
<evidence type="ECO:0000313" key="8">
    <source>
        <dbReference type="Proteomes" id="UP001255856"/>
    </source>
</evidence>
<feature type="domain" description="RWP-RK" evidence="6">
    <location>
        <begin position="243"/>
        <end position="327"/>
    </location>
</feature>
<keyword evidence="3" id="KW-0804">Transcription</keyword>
<evidence type="ECO:0000256" key="1">
    <source>
        <dbReference type="ARBA" id="ARBA00023015"/>
    </source>
</evidence>
<reference evidence="7" key="1">
    <citation type="submission" date="2021-01" db="EMBL/GenBank/DDBJ databases">
        <authorList>
            <person name="Eckstrom K.M.E."/>
        </authorList>
    </citation>
    <scope>NUCLEOTIDE SEQUENCE</scope>
    <source>
        <strain evidence="7">UVCC 0001</strain>
    </source>
</reference>
<feature type="region of interest" description="Disordered" evidence="5">
    <location>
        <begin position="173"/>
        <end position="195"/>
    </location>
</feature>
<evidence type="ECO:0000256" key="2">
    <source>
        <dbReference type="ARBA" id="ARBA00023125"/>
    </source>
</evidence>
<gene>
    <name evidence="7" type="ORF">QBZ16_001932</name>
</gene>
<dbReference type="InterPro" id="IPR003035">
    <property type="entry name" value="RWP-RK_dom"/>
</dbReference>
<dbReference type="PANTHER" id="PTHR32002:SF41">
    <property type="entry name" value="PROTEIN NLP8"/>
    <property type="match status" value="1"/>
</dbReference>
<keyword evidence="1" id="KW-0805">Transcription regulation</keyword>
<accession>A0AAD9IJM9</accession>
<feature type="region of interest" description="Disordered" evidence="5">
    <location>
        <begin position="420"/>
        <end position="440"/>
    </location>
</feature>
<evidence type="ECO:0000259" key="6">
    <source>
        <dbReference type="PROSITE" id="PS51519"/>
    </source>
</evidence>
<evidence type="ECO:0000256" key="3">
    <source>
        <dbReference type="ARBA" id="ARBA00023163"/>
    </source>
</evidence>
<keyword evidence="4" id="KW-0539">Nucleus</keyword>
<keyword evidence="8" id="KW-1185">Reference proteome</keyword>
<name>A0AAD9IJM9_PROWI</name>
<dbReference type="GO" id="GO:0003677">
    <property type="term" value="F:DNA binding"/>
    <property type="evidence" value="ECO:0007669"/>
    <property type="project" value="UniProtKB-KW"/>
</dbReference>
<protein>
    <recommendedName>
        <fullName evidence="6">RWP-RK domain-containing protein</fullName>
    </recommendedName>
</protein>
<dbReference type="Pfam" id="PF02042">
    <property type="entry name" value="RWP-RK"/>
    <property type="match status" value="1"/>
</dbReference>
<evidence type="ECO:0000256" key="5">
    <source>
        <dbReference type="SAM" id="MobiDB-lite"/>
    </source>
</evidence>
<dbReference type="InterPro" id="IPR045012">
    <property type="entry name" value="NLP"/>
</dbReference>
<evidence type="ECO:0000256" key="4">
    <source>
        <dbReference type="ARBA" id="ARBA00023242"/>
    </source>
</evidence>
<evidence type="ECO:0000313" key="7">
    <source>
        <dbReference type="EMBL" id="KAK2079538.1"/>
    </source>
</evidence>
<dbReference type="AlphaFoldDB" id="A0AAD9IJM9"/>
<feature type="region of interest" description="Disordered" evidence="5">
    <location>
        <begin position="226"/>
        <end position="257"/>
    </location>
</feature>
<keyword evidence="2" id="KW-0238">DNA-binding</keyword>
<sequence length="578" mass="59621">MSTPSYKYLVDALGAQLQQWLAARAGAALLQVWACRDLEDGIVLSTRDIPYYLIGDGDELCLFRYMSSKAAFSIGPCAGVVGASPAGCYAARQTIRIADMGQLDVETCPRADVARACNVHSAIVAPLLDQHLGQKTDPLAVLEVVLSQPHDAAALHALHACLLQGSREAGYTLPDPGEAELASAPSPHPGAALRDGCPPELRALLDLPCLTALGAESPAELIAARHGSAPLRTSTELDEDDTDSGDEGGDGALRGGQGKLTLADLQSQFGNGVKEAARNLGVCVTTLKRSCRRHGIKRWPRRQLVKLQRALAEVGTMGDGISSTVSAAAAVAGRRIGSRPPAAHAASEGAPPHPTVGFRPLGRWHADSPASLGGAASSGGYGRTVGAGPASGSEAGSAAASVRPRRAAAAAAQSRLAAVAVEDTAATPPRHSTRRANISGTRVADDRPEFEYDPMPAMLDPLARPLFPCAPDDKAQTPPRGGAAPPQQHLFHMLGMSPGLHPVTAVPRVPGDDGDADLWAAAASALGVTPPRLTPATKRSLYAQVAAVGAGWGHGPMDQGLEGLGLELLGPTSPLRVL</sequence>
<dbReference type="PROSITE" id="PS51519">
    <property type="entry name" value="RWP_RK"/>
    <property type="match status" value="1"/>
</dbReference>
<dbReference type="PANTHER" id="PTHR32002">
    <property type="entry name" value="PROTEIN NLP8"/>
    <property type="match status" value="1"/>
</dbReference>
<organism evidence="7 8">
    <name type="scientific">Prototheca wickerhamii</name>
    <dbReference type="NCBI Taxonomy" id="3111"/>
    <lineage>
        <taxon>Eukaryota</taxon>
        <taxon>Viridiplantae</taxon>
        <taxon>Chlorophyta</taxon>
        <taxon>core chlorophytes</taxon>
        <taxon>Trebouxiophyceae</taxon>
        <taxon>Chlorellales</taxon>
        <taxon>Chlorellaceae</taxon>
        <taxon>Prototheca</taxon>
    </lineage>
</organism>
<dbReference type="EMBL" id="JASFZW010000002">
    <property type="protein sequence ID" value="KAK2079538.1"/>
    <property type="molecule type" value="Genomic_DNA"/>
</dbReference>